<dbReference type="Gene3D" id="2.60.40.10">
    <property type="entry name" value="Immunoglobulins"/>
    <property type="match status" value="1"/>
</dbReference>
<feature type="region of interest" description="Disordered" evidence="1">
    <location>
        <begin position="193"/>
        <end position="216"/>
    </location>
</feature>
<feature type="region of interest" description="Disordered" evidence="1">
    <location>
        <begin position="314"/>
        <end position="338"/>
    </location>
</feature>
<feature type="chain" id="PRO_5014116794" description="Ig-like domain-containing protein" evidence="3">
    <location>
        <begin position="29"/>
        <end position="338"/>
    </location>
</feature>
<evidence type="ECO:0000313" key="5">
    <source>
        <dbReference type="Proteomes" id="UP000233556"/>
    </source>
</evidence>
<feature type="transmembrane region" description="Helical" evidence="2">
    <location>
        <begin position="229"/>
        <end position="254"/>
    </location>
</feature>
<proteinExistence type="predicted"/>
<evidence type="ECO:0000256" key="3">
    <source>
        <dbReference type="SAM" id="SignalP"/>
    </source>
</evidence>
<gene>
    <name evidence="4" type="ORF">llap_7302</name>
</gene>
<keyword evidence="2" id="KW-1133">Transmembrane helix</keyword>
<dbReference type="EMBL" id="KZ505996">
    <property type="protein sequence ID" value="PKU42409.1"/>
    <property type="molecule type" value="Genomic_DNA"/>
</dbReference>
<dbReference type="AlphaFoldDB" id="A0A2I0U8P4"/>
<evidence type="ECO:0000256" key="2">
    <source>
        <dbReference type="SAM" id="Phobius"/>
    </source>
</evidence>
<keyword evidence="2" id="KW-0472">Membrane</keyword>
<reference evidence="5" key="1">
    <citation type="submission" date="2017-11" db="EMBL/GenBank/DDBJ databases">
        <authorList>
            <person name="Lima N.C."/>
            <person name="Parody-Merino A.M."/>
            <person name="Battley P.F."/>
            <person name="Fidler A.E."/>
            <person name="Prosdocimi F."/>
        </authorList>
    </citation>
    <scope>NUCLEOTIDE SEQUENCE [LARGE SCALE GENOMIC DNA]</scope>
</reference>
<keyword evidence="5" id="KW-1185">Reference proteome</keyword>
<name>A0A2I0U8P4_LIMLA</name>
<keyword evidence="3" id="KW-0732">Signal</keyword>
<dbReference type="OrthoDB" id="9216452at2759"/>
<dbReference type="InterPro" id="IPR036179">
    <property type="entry name" value="Ig-like_dom_sf"/>
</dbReference>
<protein>
    <recommendedName>
        <fullName evidence="6">Ig-like domain-containing protein</fullName>
    </recommendedName>
</protein>
<dbReference type="SUPFAM" id="SSF48726">
    <property type="entry name" value="Immunoglobulin"/>
    <property type="match status" value="1"/>
</dbReference>
<organism evidence="4 5">
    <name type="scientific">Limosa lapponica baueri</name>
    <dbReference type="NCBI Taxonomy" id="1758121"/>
    <lineage>
        <taxon>Eukaryota</taxon>
        <taxon>Metazoa</taxon>
        <taxon>Chordata</taxon>
        <taxon>Craniata</taxon>
        <taxon>Vertebrata</taxon>
        <taxon>Euteleostomi</taxon>
        <taxon>Archelosauria</taxon>
        <taxon>Archosauria</taxon>
        <taxon>Dinosauria</taxon>
        <taxon>Saurischia</taxon>
        <taxon>Theropoda</taxon>
        <taxon>Coelurosauria</taxon>
        <taxon>Aves</taxon>
        <taxon>Neognathae</taxon>
        <taxon>Neoaves</taxon>
        <taxon>Charadriiformes</taxon>
        <taxon>Scolopacidae</taxon>
        <taxon>Limosa</taxon>
    </lineage>
</organism>
<keyword evidence="2" id="KW-0812">Transmembrane</keyword>
<sequence length="338" mass="36750">MELWLAGGLLPLLLLAWLPAGLTCQVSARINVSVGFDFALQCLLQTGSNTTTGEVKCFNSTQNNGEKQNKSGVAVQSSSFQLVCTSVNKSHTGTYTCRMENTRNVSEDRLCKENEDGRQAEESDTTMDCRFKIWLENLTVKWYKPADLEVGNQNNTTALGKNCTSPSMDQSNMGICECRVSITRLNLTDTGNGTQGTVPSCDPRAPQNSVTKKDEQQGGNQILMFSGRNFLLCVLFGLAVGTLLYMPIIGILLCQCQKNRKGKLIAMQVVEGDQLSMAAPVTGTEELTYANLKFERETKPTSSDVIYTKIKPLQQKQGGGDAGAANAEVDVFPEGEGK</sequence>
<evidence type="ECO:0000256" key="1">
    <source>
        <dbReference type="SAM" id="MobiDB-lite"/>
    </source>
</evidence>
<feature type="signal peptide" evidence="3">
    <location>
        <begin position="1"/>
        <end position="28"/>
    </location>
</feature>
<reference evidence="5" key="2">
    <citation type="submission" date="2017-12" db="EMBL/GenBank/DDBJ databases">
        <title>Genome sequence of the Bar-tailed Godwit (Limosa lapponica baueri).</title>
        <authorList>
            <person name="Lima N.C.B."/>
            <person name="Parody-Merino A.M."/>
            <person name="Battley P.F."/>
            <person name="Fidler A.E."/>
            <person name="Prosdocimi F."/>
        </authorList>
    </citation>
    <scope>NUCLEOTIDE SEQUENCE [LARGE SCALE GENOMIC DNA]</scope>
</reference>
<evidence type="ECO:0008006" key="6">
    <source>
        <dbReference type="Google" id="ProtNLM"/>
    </source>
</evidence>
<dbReference type="Proteomes" id="UP000233556">
    <property type="component" value="Unassembled WGS sequence"/>
</dbReference>
<accession>A0A2I0U8P4</accession>
<evidence type="ECO:0000313" key="4">
    <source>
        <dbReference type="EMBL" id="PKU42409.1"/>
    </source>
</evidence>
<dbReference type="InterPro" id="IPR013783">
    <property type="entry name" value="Ig-like_fold"/>
</dbReference>